<dbReference type="GO" id="GO:0006887">
    <property type="term" value="P:exocytosis"/>
    <property type="evidence" value="ECO:0007669"/>
    <property type="project" value="TreeGrafter"/>
</dbReference>
<proteinExistence type="inferred from homology"/>
<dbReference type="GO" id="GO:0031201">
    <property type="term" value="C:SNARE complex"/>
    <property type="evidence" value="ECO:0007669"/>
    <property type="project" value="TreeGrafter"/>
</dbReference>
<evidence type="ECO:0000256" key="2">
    <source>
        <dbReference type="ARBA" id="ARBA00009063"/>
    </source>
</evidence>
<dbReference type="GO" id="GO:0005484">
    <property type="term" value="F:SNAP receptor activity"/>
    <property type="evidence" value="ECO:0007669"/>
    <property type="project" value="InterPro"/>
</dbReference>
<evidence type="ECO:0000256" key="9">
    <source>
        <dbReference type="SAM" id="Phobius"/>
    </source>
</evidence>
<dbReference type="Proteomes" id="UP000241769">
    <property type="component" value="Unassembled WGS sequence"/>
</dbReference>
<evidence type="ECO:0000256" key="4">
    <source>
        <dbReference type="ARBA" id="ARBA00022692"/>
    </source>
</evidence>
<dbReference type="AlphaFoldDB" id="A0A2P6N4R0"/>
<dbReference type="SMART" id="SM00397">
    <property type="entry name" value="t_SNARE"/>
    <property type="match status" value="1"/>
</dbReference>
<dbReference type="Gene3D" id="1.20.58.70">
    <property type="match status" value="1"/>
</dbReference>
<evidence type="ECO:0000256" key="3">
    <source>
        <dbReference type="ARBA" id="ARBA00022448"/>
    </source>
</evidence>
<evidence type="ECO:0000313" key="12">
    <source>
        <dbReference type="Proteomes" id="UP000241769"/>
    </source>
</evidence>
<comment type="caution">
    <text evidence="11">The sequence shown here is derived from an EMBL/GenBank/DDBJ whole genome shotgun (WGS) entry which is preliminary data.</text>
</comment>
<evidence type="ECO:0000256" key="1">
    <source>
        <dbReference type="ARBA" id="ARBA00004211"/>
    </source>
</evidence>
<sequence>MLLRKRGREYVPARYKKWTAGVGNGTTQPPLAIVSGRKEVNYAHNLLNMQNRLAEVKDAEADPEDVNVEFGGGNKKKRSDSTETGEELELVGMEGFMQEFFEEVSSIKAGMSTIRKNIKAIEESSSQSLMSVGIESKGSGELEKLIESTNITASDVRNKLKDMDADNKKTSTKEKATAQFRIRTNVHGTLTKKFLELMQEYQEVQNKYKNKYRERVERQYKIVKPEATQEEIDAAMESGNTEVFAEKILDKQRHSQAKDALAYIENKHREILALEQSIMELHQLFMDMAILVEAQGELIDQIEYNVQQSVGYTAEGVKQLKSANKLAKKSRKRMCCLIILLIIVLAIVAAVVGGIFGSRK</sequence>
<comment type="subcellular location">
    <subcellularLocation>
        <location evidence="1">Membrane</location>
        <topology evidence="1">Single-pass type IV membrane protein</topology>
    </subcellularLocation>
</comment>
<feature type="region of interest" description="Disordered" evidence="8">
    <location>
        <begin position="65"/>
        <end position="86"/>
    </location>
</feature>
<organism evidence="11 12">
    <name type="scientific">Planoprotostelium fungivorum</name>
    <dbReference type="NCBI Taxonomy" id="1890364"/>
    <lineage>
        <taxon>Eukaryota</taxon>
        <taxon>Amoebozoa</taxon>
        <taxon>Evosea</taxon>
        <taxon>Variosea</taxon>
        <taxon>Cavosteliida</taxon>
        <taxon>Cavosteliaceae</taxon>
        <taxon>Planoprotostelium</taxon>
    </lineage>
</organism>
<evidence type="ECO:0000313" key="11">
    <source>
        <dbReference type="EMBL" id="PRP78949.1"/>
    </source>
</evidence>
<dbReference type="Pfam" id="PF05739">
    <property type="entry name" value="SNARE"/>
    <property type="match status" value="1"/>
</dbReference>
<dbReference type="PROSITE" id="PS50192">
    <property type="entry name" value="T_SNARE"/>
    <property type="match status" value="1"/>
</dbReference>
<keyword evidence="4 9" id="KW-0812">Transmembrane</keyword>
<keyword evidence="12" id="KW-1185">Reference proteome</keyword>
<comment type="similarity">
    <text evidence="2 7">Belongs to the syntaxin family.</text>
</comment>
<dbReference type="GO" id="GO:0006906">
    <property type="term" value="P:vesicle fusion"/>
    <property type="evidence" value="ECO:0007669"/>
    <property type="project" value="TreeGrafter"/>
</dbReference>
<dbReference type="InterPro" id="IPR010989">
    <property type="entry name" value="SNARE"/>
</dbReference>
<keyword evidence="3" id="KW-0813">Transport</keyword>
<dbReference type="GO" id="GO:0006886">
    <property type="term" value="P:intracellular protein transport"/>
    <property type="evidence" value="ECO:0007669"/>
    <property type="project" value="InterPro"/>
</dbReference>
<dbReference type="GO" id="GO:0000149">
    <property type="term" value="F:SNARE binding"/>
    <property type="evidence" value="ECO:0007669"/>
    <property type="project" value="TreeGrafter"/>
</dbReference>
<evidence type="ECO:0000256" key="8">
    <source>
        <dbReference type="SAM" id="MobiDB-lite"/>
    </source>
</evidence>
<keyword evidence="6 9" id="KW-0472">Membrane</keyword>
<dbReference type="PROSITE" id="PS00914">
    <property type="entry name" value="SYNTAXIN"/>
    <property type="match status" value="1"/>
</dbReference>
<dbReference type="EMBL" id="MDYQ01000204">
    <property type="protein sequence ID" value="PRP78949.1"/>
    <property type="molecule type" value="Genomic_DNA"/>
</dbReference>
<dbReference type="Gene3D" id="1.20.5.110">
    <property type="match status" value="1"/>
</dbReference>
<evidence type="ECO:0000256" key="6">
    <source>
        <dbReference type="ARBA" id="ARBA00023136"/>
    </source>
</evidence>
<dbReference type="FunFam" id="1.20.5.110:FF:000008">
    <property type="entry name" value="Syntaxin 132"/>
    <property type="match status" value="1"/>
</dbReference>
<evidence type="ECO:0000256" key="7">
    <source>
        <dbReference type="RuleBase" id="RU003858"/>
    </source>
</evidence>
<gene>
    <name evidence="11" type="ORF">PROFUN_13243</name>
</gene>
<dbReference type="GO" id="GO:0012505">
    <property type="term" value="C:endomembrane system"/>
    <property type="evidence" value="ECO:0007669"/>
    <property type="project" value="TreeGrafter"/>
</dbReference>
<dbReference type="SUPFAM" id="SSF47661">
    <property type="entry name" value="t-snare proteins"/>
    <property type="match status" value="1"/>
</dbReference>
<accession>A0A2P6N4R0</accession>
<dbReference type="FunFam" id="1.20.58.70:FF:000011">
    <property type="entry name" value="Syntaxin 4"/>
    <property type="match status" value="1"/>
</dbReference>
<protein>
    <submittedName>
        <fullName evidence="11">t-SNARE family protein</fullName>
    </submittedName>
</protein>
<feature type="domain" description="T-SNARE coiled-coil homology" evidence="10">
    <location>
        <begin position="261"/>
        <end position="323"/>
    </location>
</feature>
<dbReference type="InParanoid" id="A0A2P6N4R0"/>
<dbReference type="PANTHER" id="PTHR19957">
    <property type="entry name" value="SYNTAXIN"/>
    <property type="match status" value="1"/>
</dbReference>
<dbReference type="InterPro" id="IPR000727">
    <property type="entry name" value="T_SNARE_dom"/>
</dbReference>
<keyword evidence="5 9" id="KW-1133">Transmembrane helix</keyword>
<dbReference type="InterPro" id="IPR045242">
    <property type="entry name" value="Syntaxin"/>
</dbReference>
<evidence type="ECO:0000259" key="10">
    <source>
        <dbReference type="PROSITE" id="PS50192"/>
    </source>
</evidence>
<dbReference type="InterPro" id="IPR006012">
    <property type="entry name" value="Syntaxin/epimorphin_CS"/>
</dbReference>
<dbReference type="PANTHER" id="PTHR19957:SF307">
    <property type="entry name" value="PROTEIN SSO1-RELATED"/>
    <property type="match status" value="1"/>
</dbReference>
<dbReference type="CDD" id="cd15848">
    <property type="entry name" value="SNARE_syntaxin1-like"/>
    <property type="match status" value="1"/>
</dbReference>
<dbReference type="SMART" id="SM00503">
    <property type="entry name" value="SynN"/>
    <property type="match status" value="1"/>
</dbReference>
<dbReference type="STRING" id="1890364.A0A2P6N4R0"/>
<dbReference type="FunCoup" id="A0A2P6N4R0">
    <property type="interactions" value="188"/>
</dbReference>
<dbReference type="InterPro" id="IPR006011">
    <property type="entry name" value="Syntaxin_N"/>
</dbReference>
<evidence type="ECO:0000256" key="5">
    <source>
        <dbReference type="ARBA" id="ARBA00022989"/>
    </source>
</evidence>
<dbReference type="Pfam" id="PF00804">
    <property type="entry name" value="Syntaxin"/>
    <property type="match status" value="1"/>
</dbReference>
<feature type="transmembrane region" description="Helical" evidence="9">
    <location>
        <begin position="334"/>
        <end position="356"/>
    </location>
</feature>
<name>A0A2P6N4R0_9EUKA</name>
<dbReference type="CDD" id="cd00179">
    <property type="entry name" value="SynN"/>
    <property type="match status" value="1"/>
</dbReference>
<dbReference type="GO" id="GO:0048278">
    <property type="term" value="P:vesicle docking"/>
    <property type="evidence" value="ECO:0007669"/>
    <property type="project" value="TreeGrafter"/>
</dbReference>
<dbReference type="GO" id="GO:0005886">
    <property type="term" value="C:plasma membrane"/>
    <property type="evidence" value="ECO:0007669"/>
    <property type="project" value="TreeGrafter"/>
</dbReference>
<reference evidence="11 12" key="1">
    <citation type="journal article" date="2018" name="Genome Biol. Evol.">
        <title>Multiple Roots of Fruiting Body Formation in Amoebozoa.</title>
        <authorList>
            <person name="Hillmann F."/>
            <person name="Forbes G."/>
            <person name="Novohradska S."/>
            <person name="Ferling I."/>
            <person name="Riege K."/>
            <person name="Groth M."/>
            <person name="Westermann M."/>
            <person name="Marz M."/>
            <person name="Spaller T."/>
            <person name="Winckler T."/>
            <person name="Schaap P."/>
            <person name="Glockner G."/>
        </authorList>
    </citation>
    <scope>NUCLEOTIDE SEQUENCE [LARGE SCALE GENOMIC DNA]</scope>
    <source>
        <strain evidence="11 12">Jena</strain>
    </source>
</reference>
<dbReference type="OrthoDB" id="10255013at2759"/>